<accession>A0ABR1SIN5</accession>
<name>A0ABR1SIN5_9PEZI</name>
<dbReference type="EMBL" id="JAQQWI010000006">
    <property type="protein sequence ID" value="KAK8033590.1"/>
    <property type="molecule type" value="Genomic_DNA"/>
</dbReference>
<comment type="caution">
    <text evidence="2">The sequence shown here is derived from an EMBL/GenBank/DDBJ whole genome shotgun (WGS) entry which is preliminary data.</text>
</comment>
<organism evidence="2 3">
    <name type="scientific">Apiospora marii</name>
    <dbReference type="NCBI Taxonomy" id="335849"/>
    <lineage>
        <taxon>Eukaryota</taxon>
        <taxon>Fungi</taxon>
        <taxon>Dikarya</taxon>
        <taxon>Ascomycota</taxon>
        <taxon>Pezizomycotina</taxon>
        <taxon>Sordariomycetes</taxon>
        <taxon>Xylariomycetidae</taxon>
        <taxon>Amphisphaeriales</taxon>
        <taxon>Apiosporaceae</taxon>
        <taxon>Apiospora</taxon>
    </lineage>
</organism>
<evidence type="ECO:0000313" key="2">
    <source>
        <dbReference type="EMBL" id="KAK8033590.1"/>
    </source>
</evidence>
<protein>
    <recommendedName>
        <fullName evidence="1">2EXR domain-containing protein</fullName>
    </recommendedName>
</protein>
<dbReference type="Proteomes" id="UP001396898">
    <property type="component" value="Unassembled WGS sequence"/>
</dbReference>
<reference evidence="2 3" key="1">
    <citation type="submission" date="2023-01" db="EMBL/GenBank/DDBJ databases">
        <title>Analysis of 21 Apiospora genomes using comparative genomics revels a genus with tremendous synthesis potential of carbohydrate active enzymes and secondary metabolites.</title>
        <authorList>
            <person name="Sorensen T."/>
        </authorList>
    </citation>
    <scope>NUCLEOTIDE SEQUENCE [LARGE SCALE GENOMIC DNA]</scope>
    <source>
        <strain evidence="2 3">CBS 20057</strain>
    </source>
</reference>
<gene>
    <name evidence="2" type="ORF">PG991_002988</name>
</gene>
<feature type="domain" description="2EXR" evidence="1">
    <location>
        <begin position="10"/>
        <end position="105"/>
    </location>
</feature>
<evidence type="ECO:0000313" key="3">
    <source>
        <dbReference type="Proteomes" id="UP001396898"/>
    </source>
</evidence>
<evidence type="ECO:0000259" key="1">
    <source>
        <dbReference type="Pfam" id="PF20150"/>
    </source>
</evidence>
<proteinExistence type="predicted"/>
<sequence>MATSVPNTVFHRFAELPSELRLQIWEESILTDHKDLLWEPPSGVFGASHESRTAALGIYDLALPVRPFYPISSWGPLPAQSQTNSPHTGGVVQQGVVRVNLRLDIFLVSCDIIDFLREKMSTFEYADLVTQLPTVVPAMNRLSKAPRYMTTALTPAMCARIERVMEVHNVSALNPNFHATHASQVAHTYDATQFSGVRECFHVDNPFTLGGIRSPSRLLCHLGQGIYTSEQLLMWLLPRVCRV</sequence>
<keyword evidence="3" id="KW-1185">Reference proteome</keyword>
<dbReference type="InterPro" id="IPR045518">
    <property type="entry name" value="2EXR"/>
</dbReference>
<dbReference type="Pfam" id="PF20150">
    <property type="entry name" value="2EXR"/>
    <property type="match status" value="1"/>
</dbReference>